<evidence type="ECO:0000259" key="4">
    <source>
        <dbReference type="PROSITE" id="PS51206"/>
    </source>
</evidence>
<keyword evidence="2" id="KW-0378">Hydrolase</keyword>
<dbReference type="SMART" id="SM00885">
    <property type="entry name" value="D5_N"/>
    <property type="match status" value="1"/>
</dbReference>
<gene>
    <name evidence="5" type="ORF">KFL_010730020</name>
</gene>
<keyword evidence="6" id="KW-1185">Reference proteome</keyword>
<evidence type="ECO:0000313" key="6">
    <source>
        <dbReference type="Proteomes" id="UP000054558"/>
    </source>
</evidence>
<protein>
    <recommendedName>
        <fullName evidence="4">SF3 helicase domain-containing protein</fullName>
    </recommendedName>
</protein>
<accession>A0A1Y1IP19</accession>
<dbReference type="GO" id="GO:0005524">
    <property type="term" value="F:ATP binding"/>
    <property type="evidence" value="ECO:0007669"/>
    <property type="project" value="UniProtKB-KW"/>
</dbReference>
<dbReference type="PANTHER" id="PTHR35372:SF2">
    <property type="entry name" value="SF3 HELICASE DOMAIN-CONTAINING PROTEIN"/>
    <property type="match status" value="1"/>
</dbReference>
<name>A0A1Y1IP19_KLENI</name>
<evidence type="ECO:0000256" key="3">
    <source>
        <dbReference type="ARBA" id="ARBA00022840"/>
    </source>
</evidence>
<evidence type="ECO:0000313" key="5">
    <source>
        <dbReference type="EMBL" id="GAQ92620.1"/>
    </source>
</evidence>
<evidence type="ECO:0000256" key="2">
    <source>
        <dbReference type="ARBA" id="ARBA00022801"/>
    </source>
</evidence>
<dbReference type="OrthoDB" id="6433227at2759"/>
<keyword evidence="1" id="KW-0547">Nucleotide-binding</keyword>
<dbReference type="NCBIfam" id="TIGR01613">
    <property type="entry name" value="primase_Cterm"/>
    <property type="match status" value="1"/>
</dbReference>
<keyword evidence="3" id="KW-0067">ATP-binding</keyword>
<dbReference type="InterPro" id="IPR006500">
    <property type="entry name" value="Helicase_put_C_phage/plasmid"/>
</dbReference>
<dbReference type="PROSITE" id="PS51206">
    <property type="entry name" value="SF3_HELICASE_1"/>
    <property type="match status" value="1"/>
</dbReference>
<dbReference type="EMBL" id="DF238022">
    <property type="protein sequence ID" value="GAQ92620.1"/>
    <property type="molecule type" value="Genomic_DNA"/>
</dbReference>
<dbReference type="Proteomes" id="UP000054558">
    <property type="component" value="Unassembled WGS sequence"/>
</dbReference>
<evidence type="ECO:0000256" key="1">
    <source>
        <dbReference type="ARBA" id="ARBA00022741"/>
    </source>
</evidence>
<proteinExistence type="predicted"/>
<reference evidence="5 6" key="1">
    <citation type="journal article" date="2014" name="Nat. Commun.">
        <title>Klebsormidium flaccidum genome reveals primary factors for plant terrestrial adaptation.</title>
        <authorList>
            <person name="Hori K."/>
            <person name="Maruyama F."/>
            <person name="Fujisawa T."/>
            <person name="Togashi T."/>
            <person name="Yamamoto N."/>
            <person name="Seo M."/>
            <person name="Sato S."/>
            <person name="Yamada T."/>
            <person name="Mori H."/>
            <person name="Tajima N."/>
            <person name="Moriyama T."/>
            <person name="Ikeuchi M."/>
            <person name="Watanabe M."/>
            <person name="Wada H."/>
            <person name="Kobayashi K."/>
            <person name="Saito M."/>
            <person name="Masuda T."/>
            <person name="Sasaki-Sekimoto Y."/>
            <person name="Mashiguchi K."/>
            <person name="Awai K."/>
            <person name="Shimojima M."/>
            <person name="Masuda S."/>
            <person name="Iwai M."/>
            <person name="Nobusawa T."/>
            <person name="Narise T."/>
            <person name="Kondo S."/>
            <person name="Saito H."/>
            <person name="Sato R."/>
            <person name="Murakawa M."/>
            <person name="Ihara Y."/>
            <person name="Oshima-Yamada Y."/>
            <person name="Ohtaka K."/>
            <person name="Satoh M."/>
            <person name="Sonobe K."/>
            <person name="Ishii M."/>
            <person name="Ohtani R."/>
            <person name="Kanamori-Sato M."/>
            <person name="Honoki R."/>
            <person name="Miyazaki D."/>
            <person name="Mochizuki H."/>
            <person name="Umetsu J."/>
            <person name="Higashi K."/>
            <person name="Shibata D."/>
            <person name="Kamiya Y."/>
            <person name="Sato N."/>
            <person name="Nakamura Y."/>
            <person name="Tabata S."/>
            <person name="Ida S."/>
            <person name="Kurokawa K."/>
            <person name="Ohta H."/>
        </authorList>
    </citation>
    <scope>NUCLEOTIDE SEQUENCE [LARGE SCALE GENOMIC DNA]</scope>
    <source>
        <strain evidence="5 6">NIES-2285</strain>
    </source>
</reference>
<organism evidence="5 6">
    <name type="scientific">Klebsormidium nitens</name>
    <name type="common">Green alga</name>
    <name type="synonym">Ulothrix nitens</name>
    <dbReference type="NCBI Taxonomy" id="105231"/>
    <lineage>
        <taxon>Eukaryota</taxon>
        <taxon>Viridiplantae</taxon>
        <taxon>Streptophyta</taxon>
        <taxon>Klebsormidiophyceae</taxon>
        <taxon>Klebsormidiales</taxon>
        <taxon>Klebsormidiaceae</taxon>
        <taxon>Klebsormidium</taxon>
    </lineage>
</organism>
<dbReference type="InterPro" id="IPR051620">
    <property type="entry name" value="ORF904-like_C"/>
</dbReference>
<sequence>MTAYRELLDSAGIPFGSLDHTLTQSGGRHAFFSYEKSVRAGLAIEPWKANQMSNMVKMVLDGQSVSMDLRGDGGLIILPPTSITFSKTTGETRYYQALRPIPGKGELPAMPPVLIELLNSQAPAQREGTCRGPRPASRVARGAGVALGVEGETARPIPVAEGELSASVVARLDAILSCRGSRSYVYYKRERMESGEWRFEYKPQGGTDRFTERCHGGVCDRRARTELEEDPALAGIVVGECGIGPVSGTDQSIYKRVPLDMAARYLWLSADGGSRLLRALYAGDPRIKWVAGSSSGSGAGFYFWNARVFEKDIPEAQGGMVHNIIADQLTQATDRAYREAAKLAKAAEEEGDEDAVKRLAKLLPKRRPRWNGAGGPGGVINKWALPVKNGVIDLKDGTLKPHHPRYLFSSTLGSDYPRDGLLHPTPLVDKILRDAWMVDVYPERAEIVSYLQRVLGYLLTGDVDERVLVYICGPTASGKGLLMEAVRDLLGLFFLQGNKSLIFRAAGQGEISRGGANTDLAATKKKRVVLIDESGAMDRVDDAGVKYMTGGADINARDLYERGADATFKPTAKFVVTSNRPPLLDFADAAMEDRLIYFPLERSFVKRENYVEGDPRIRPRDLTLKDQMKTPEAQQELLVWLVNGQVTNSKNGGIGDQPAYLKQCKQELYASNDPLEVFIKSECEVGQSFLIQTSVMHAAYNAYLNQEQKGKCKPSALTKDLKAKGFNKGERIRHHATMNQFTAYKGLRLKKESVSWDMVQGVFLETDDERRAGRR</sequence>
<dbReference type="InterPro" id="IPR014015">
    <property type="entry name" value="Helicase_SF3_DNA-vir"/>
</dbReference>
<dbReference type="AlphaFoldDB" id="A0A1Y1IP19"/>
<dbReference type="Gene3D" id="3.40.50.300">
    <property type="entry name" value="P-loop containing nucleotide triphosphate hydrolases"/>
    <property type="match status" value="1"/>
</dbReference>
<feature type="domain" description="SF3 helicase" evidence="4">
    <location>
        <begin position="446"/>
        <end position="613"/>
    </location>
</feature>
<dbReference type="Pfam" id="PF08706">
    <property type="entry name" value="D5_N"/>
    <property type="match status" value="1"/>
</dbReference>
<dbReference type="InterPro" id="IPR027417">
    <property type="entry name" value="P-loop_NTPase"/>
</dbReference>
<dbReference type="SUPFAM" id="SSF52540">
    <property type="entry name" value="P-loop containing nucleoside triphosphate hydrolases"/>
    <property type="match status" value="1"/>
</dbReference>
<dbReference type="GO" id="GO:0016787">
    <property type="term" value="F:hydrolase activity"/>
    <property type="evidence" value="ECO:0007669"/>
    <property type="project" value="UniProtKB-KW"/>
</dbReference>
<dbReference type="PANTHER" id="PTHR35372">
    <property type="entry name" value="ATP BINDING PROTEIN-RELATED"/>
    <property type="match status" value="1"/>
</dbReference>
<dbReference type="InterPro" id="IPR014818">
    <property type="entry name" value="Phage/plasmid_primase_P4_C"/>
</dbReference>